<sequence>MINDLMDEQVFSCGHKPIVFTRQSKQFPQITMRLCQDCLDMDCDND</sequence>
<dbReference type="KEGG" id="nin:NADRNF5_1885"/>
<gene>
    <name evidence="1" type="ORF">NADRNF5_1885</name>
</gene>
<reference evidence="1 2" key="2">
    <citation type="journal article" date="2016" name="ISME J.">
        <title>Physiological and genomic characterization of two novel marine thaumarchaeal strains indicates niche differentiation.</title>
        <authorList>
            <person name="Bayer B."/>
            <person name="Vojvoda J."/>
            <person name="Offre P."/>
            <person name="Alves R.J."/>
            <person name="Elisabeth N.H."/>
            <person name="Garcia J.A."/>
            <person name="Volland J.M."/>
            <person name="Srivastava A."/>
            <person name="Schleper C."/>
            <person name="Herndl G.J."/>
        </authorList>
    </citation>
    <scope>NUCLEOTIDE SEQUENCE [LARGE SCALE GENOMIC DNA]</scope>
    <source>
        <strain evidence="1 2">NF5</strain>
    </source>
</reference>
<dbReference type="EMBL" id="CP011070">
    <property type="protein sequence ID" value="AJW71563.1"/>
    <property type="molecule type" value="Genomic_DNA"/>
</dbReference>
<evidence type="ECO:0000313" key="2">
    <source>
        <dbReference type="Proteomes" id="UP000032408"/>
    </source>
</evidence>
<protein>
    <submittedName>
        <fullName evidence="1">Uncharacterized protein</fullName>
    </submittedName>
</protein>
<keyword evidence="2" id="KW-1185">Reference proteome</keyword>
<organism evidence="1 2">
    <name type="scientific">Nitrosopumilus adriaticus</name>
    <dbReference type="NCBI Taxonomy" id="1580092"/>
    <lineage>
        <taxon>Archaea</taxon>
        <taxon>Nitrososphaerota</taxon>
        <taxon>Nitrososphaeria</taxon>
        <taxon>Nitrosopumilales</taxon>
        <taxon>Nitrosopumilaceae</taxon>
        <taxon>Nitrosopumilus</taxon>
    </lineage>
</organism>
<dbReference type="HOGENOM" id="CLU_3178407_0_0_2"/>
<reference evidence="2" key="1">
    <citation type="submission" date="2015-03" db="EMBL/GenBank/DDBJ databases">
        <title>Characterization of two novel Thaumarchaeota isolated from the Northern Adriatic Sea.</title>
        <authorList>
            <person name="Bayer B."/>
            <person name="Vojvoda J."/>
            <person name="Offre P."/>
            <person name="Srivastava A."/>
            <person name="Elisabeth N."/>
            <person name="Garcia J.A.L."/>
            <person name="Schleper C."/>
            <person name="Herndl G.J."/>
        </authorList>
    </citation>
    <scope>NUCLEOTIDE SEQUENCE [LARGE SCALE GENOMIC DNA]</scope>
    <source>
        <strain evidence="2">NF5</strain>
    </source>
</reference>
<evidence type="ECO:0000313" key="1">
    <source>
        <dbReference type="EMBL" id="AJW71563.1"/>
    </source>
</evidence>
<dbReference type="AlphaFoldDB" id="A0A0D5C4S6"/>
<proteinExistence type="predicted"/>
<dbReference type="Proteomes" id="UP000032408">
    <property type="component" value="Chromosome"/>
</dbReference>
<name>A0A0D5C4S6_9ARCH</name>
<accession>A0A0D5C4S6</accession>
<dbReference type="STRING" id="1580092.NADRNF5_1885"/>